<dbReference type="InterPro" id="IPR051681">
    <property type="entry name" value="Ser/Thr_Kinases-Pseudokinases"/>
</dbReference>
<keyword evidence="2" id="KW-0547">Nucleotide-binding</keyword>
<dbReference type="InterPro" id="IPR011009">
    <property type="entry name" value="Kinase-like_dom_sf"/>
</dbReference>
<keyword evidence="3" id="KW-0418">Kinase</keyword>
<evidence type="ECO:0000256" key="4">
    <source>
        <dbReference type="ARBA" id="ARBA00022840"/>
    </source>
</evidence>
<dbReference type="Proteomes" id="UP000816034">
    <property type="component" value="Unassembled WGS sequence"/>
</dbReference>
<name>A0AA88GYD8_NAELO</name>
<protein>
    <recommendedName>
        <fullName evidence="7">Protein kinase domain-containing protein</fullName>
    </recommendedName>
</protein>
<accession>A0AA88GYD8</accession>
<dbReference type="InterPro" id="IPR000719">
    <property type="entry name" value="Prot_kinase_dom"/>
</dbReference>
<keyword evidence="6" id="KW-0472">Membrane</keyword>
<dbReference type="AlphaFoldDB" id="A0AA88GYD8"/>
<comment type="caution">
    <text evidence="8">The sequence shown here is derived from an EMBL/GenBank/DDBJ whole genome shotgun (WGS) entry which is preliminary data.</text>
</comment>
<dbReference type="PANTHER" id="PTHR44329">
    <property type="entry name" value="SERINE/THREONINE-PROTEIN KINASE TNNI3K-RELATED"/>
    <property type="match status" value="1"/>
</dbReference>
<keyword evidence="6" id="KW-1133">Transmembrane helix</keyword>
<keyword evidence="6" id="KW-0812">Transmembrane</keyword>
<keyword evidence="1" id="KW-0808">Transferase</keyword>
<evidence type="ECO:0000256" key="3">
    <source>
        <dbReference type="ARBA" id="ARBA00022777"/>
    </source>
</evidence>
<evidence type="ECO:0000256" key="1">
    <source>
        <dbReference type="ARBA" id="ARBA00022679"/>
    </source>
</evidence>
<feature type="transmembrane region" description="Helical" evidence="6">
    <location>
        <begin position="680"/>
        <end position="704"/>
    </location>
</feature>
<dbReference type="SUPFAM" id="SSF56112">
    <property type="entry name" value="Protein kinase-like (PK-like)"/>
    <property type="match status" value="1"/>
</dbReference>
<evidence type="ECO:0000256" key="5">
    <source>
        <dbReference type="SAM" id="MobiDB-lite"/>
    </source>
</evidence>
<dbReference type="Pfam" id="PF00069">
    <property type="entry name" value="Pkinase"/>
    <property type="match status" value="1"/>
</dbReference>
<evidence type="ECO:0000313" key="8">
    <source>
        <dbReference type="EMBL" id="KAG2388281.1"/>
    </source>
</evidence>
<proteinExistence type="predicted"/>
<dbReference type="GO" id="GO:0004674">
    <property type="term" value="F:protein serine/threonine kinase activity"/>
    <property type="evidence" value="ECO:0007669"/>
    <property type="project" value="TreeGrafter"/>
</dbReference>
<dbReference type="RefSeq" id="XP_044552273.1">
    <property type="nucleotide sequence ID" value="XM_044694090.1"/>
</dbReference>
<dbReference type="GO" id="GO:0005524">
    <property type="term" value="F:ATP binding"/>
    <property type="evidence" value="ECO:0007669"/>
    <property type="project" value="UniProtKB-KW"/>
</dbReference>
<dbReference type="GeneID" id="68092907"/>
<dbReference type="PROSITE" id="PS50011">
    <property type="entry name" value="PROTEIN_KINASE_DOM"/>
    <property type="match status" value="1"/>
</dbReference>
<dbReference type="InterPro" id="IPR008271">
    <property type="entry name" value="Ser/Thr_kinase_AS"/>
</dbReference>
<dbReference type="PANTHER" id="PTHR44329:SF288">
    <property type="entry name" value="MITOGEN-ACTIVATED PROTEIN KINASE KINASE KINASE 20"/>
    <property type="match status" value="1"/>
</dbReference>
<feature type="domain" description="Protein kinase" evidence="7">
    <location>
        <begin position="796"/>
        <end position="1113"/>
    </location>
</feature>
<dbReference type="EMBL" id="PYSW02000010">
    <property type="protein sequence ID" value="KAG2388281.1"/>
    <property type="molecule type" value="Genomic_DNA"/>
</dbReference>
<feature type="region of interest" description="Disordered" evidence="5">
    <location>
        <begin position="743"/>
        <end position="780"/>
    </location>
</feature>
<reference evidence="8 9" key="1">
    <citation type="journal article" date="2018" name="BMC Genomics">
        <title>The genome of Naegleria lovaniensis, the basis for a comparative approach to unravel pathogenicity factors of the human pathogenic amoeba N. fowleri.</title>
        <authorList>
            <person name="Liechti N."/>
            <person name="Schurch N."/>
            <person name="Bruggmann R."/>
            <person name="Wittwer M."/>
        </authorList>
    </citation>
    <scope>NUCLEOTIDE SEQUENCE [LARGE SCALE GENOMIC DNA]</scope>
    <source>
        <strain evidence="8 9">ATCC 30569</strain>
    </source>
</reference>
<feature type="compositionally biased region" description="Basic and acidic residues" evidence="5">
    <location>
        <begin position="743"/>
        <end position="754"/>
    </location>
</feature>
<feature type="compositionally biased region" description="Low complexity" evidence="5">
    <location>
        <begin position="768"/>
        <end position="779"/>
    </location>
</feature>
<evidence type="ECO:0000259" key="7">
    <source>
        <dbReference type="PROSITE" id="PS50011"/>
    </source>
</evidence>
<dbReference type="Gene3D" id="1.10.510.10">
    <property type="entry name" value="Transferase(Phosphotransferase) domain 1"/>
    <property type="match status" value="1"/>
</dbReference>
<dbReference type="FunFam" id="3.30.200.20:FF:000180">
    <property type="entry name" value="serine/threonine-protein kinase STY46-like"/>
    <property type="match status" value="1"/>
</dbReference>
<sequence length="1113" mass="126964">MKFQRCMKLMTALIVISFIIATTLAHTLLLKGSNVDVLPTLYIQKVNSSSSETNLFPTNNYDVNNNNNDFNNCTDKANPCSSIYEGVIAIEKLYNNLEIPRKAARLILMSSSDGNTHYGGDQCQHDYRDAELDELIVQSEDNQTTITIDCENNPLFRGLGIFTLTFYKINLERIENDNVTPFRSSLFMTETRLRNSTFNFFKSVTAKFNNCSLEMVTIVHHDKSIFHFELSVFVEFQIESFSRYVQPVVKNDYSFIIENCSFKRSKLVIHGFFWITLHSVTFEEENYLNFLFSDNAALNYISAFGKFFLQLKGIPSILITQSQFSSLEPLMQSPDQYIIQVITASVFEIYHTSWLNCRSSLMDIQEVQQVYAMDVTFKNNIGQNCIKANLGQFVGTTTFQLTHSIFHNNTLFMHTPNSRNVATVLDVSAELVDMFDSMFTENKAVHGSINVISSELRISSSSFEDNYVELYGGALYVNSLQTSLSFTSCLNNRAMVGGCLFFNNPDQLQNLQVINSTLQGNIGESYGTNVAYPFSNMKFQLQIHYTSENMSILTSDSEHQIPELFLYPGQTIEEIQLLLWNNGSDRVRFLRHPVKCHWHEIQDAYVSYRNNNTLGLESFAISIFNTSTQVIHVTMILDFEYEIPLLVHILQCPEGTTLSMRGLPSGSMTCTPLPQMSLSIIVPVVVVVNFVFFLLVTLLVYLAIRVGRNIFQKLKRLERKENAEKKMESKLLEKRIVLMNHEDSGVDHRSRHEGSVNQPSDADEKTSLLRSNHSNNRSHQTSAVKNLSWIISIDDIEVERRIAEGSSGTVYMALWNGSQVALKSLKKGSSMDEIEESNEEFEREASLLGSIRHPNIVQFFGVIVSGTQKYMVVEFLQKGSLEKLIANSYNGVEILDLPSKINILLDIAKGMNYLHSLKPKRIIHRDLKPGNILLCGLNNGKYTAKICDFGLSKALGNSRSNSATTNIGTLFYMSNEMISGDTNYNHKVDVYSFAIIMWELFFEEKPYLNSDSKKLYKFVEKQEENDALGIKLLFHVMHGLRPIIPFRTDEELEQWIAEFVQPRGNSTMSLELTCRMTSQYISLMKECWNQNFNERPEFSEICSRLSEMMKGYP</sequence>
<evidence type="ECO:0000256" key="2">
    <source>
        <dbReference type="ARBA" id="ARBA00022741"/>
    </source>
</evidence>
<keyword evidence="4" id="KW-0067">ATP-binding</keyword>
<keyword evidence="9" id="KW-1185">Reference proteome</keyword>
<evidence type="ECO:0000256" key="6">
    <source>
        <dbReference type="SAM" id="Phobius"/>
    </source>
</evidence>
<dbReference type="SMART" id="SM00220">
    <property type="entry name" value="S_TKc"/>
    <property type="match status" value="1"/>
</dbReference>
<dbReference type="PROSITE" id="PS00108">
    <property type="entry name" value="PROTEIN_KINASE_ST"/>
    <property type="match status" value="1"/>
</dbReference>
<evidence type="ECO:0000313" key="9">
    <source>
        <dbReference type="Proteomes" id="UP000816034"/>
    </source>
</evidence>
<gene>
    <name evidence="8" type="ORF">C9374_000445</name>
</gene>
<organism evidence="8 9">
    <name type="scientific">Naegleria lovaniensis</name>
    <name type="common">Amoeba</name>
    <dbReference type="NCBI Taxonomy" id="51637"/>
    <lineage>
        <taxon>Eukaryota</taxon>
        <taxon>Discoba</taxon>
        <taxon>Heterolobosea</taxon>
        <taxon>Tetramitia</taxon>
        <taxon>Eutetramitia</taxon>
        <taxon>Vahlkampfiidae</taxon>
        <taxon>Naegleria</taxon>
    </lineage>
</organism>